<protein>
    <submittedName>
        <fullName evidence="1">Uncharacterized protein</fullName>
    </submittedName>
</protein>
<dbReference type="Proteomes" id="UP001163321">
    <property type="component" value="Chromosome 8"/>
</dbReference>
<sequence length="80" mass="9028">MEGYGGDHKFAQVVNAAKIDGDQVTRDAALQLEIKYFIGLLTTKVSYDDLFTRLKLNNGQDKDEAVSDGRIKLLDEYIQF</sequence>
<evidence type="ECO:0000313" key="1">
    <source>
        <dbReference type="EMBL" id="KAI9906471.1"/>
    </source>
</evidence>
<organism evidence="1 2">
    <name type="scientific">Peronosclerospora sorghi</name>
    <dbReference type="NCBI Taxonomy" id="230839"/>
    <lineage>
        <taxon>Eukaryota</taxon>
        <taxon>Sar</taxon>
        <taxon>Stramenopiles</taxon>
        <taxon>Oomycota</taxon>
        <taxon>Peronosporomycetes</taxon>
        <taxon>Peronosporales</taxon>
        <taxon>Peronosporaceae</taxon>
        <taxon>Peronosclerospora</taxon>
    </lineage>
</organism>
<name>A0ACC0VLV3_9STRA</name>
<gene>
    <name evidence="1" type="ORF">PsorP6_002845</name>
</gene>
<dbReference type="EMBL" id="CM047587">
    <property type="protein sequence ID" value="KAI9906471.1"/>
    <property type="molecule type" value="Genomic_DNA"/>
</dbReference>
<reference evidence="1 2" key="1">
    <citation type="journal article" date="2022" name="bioRxiv">
        <title>The genome of the oomycete Peronosclerospora sorghi, a cosmopolitan pathogen of maize and sorghum, is inflated with dispersed pseudogenes.</title>
        <authorList>
            <person name="Fletcher K."/>
            <person name="Martin F."/>
            <person name="Isakeit T."/>
            <person name="Cavanaugh K."/>
            <person name="Magill C."/>
            <person name="Michelmore R."/>
        </authorList>
    </citation>
    <scope>NUCLEOTIDE SEQUENCE [LARGE SCALE GENOMIC DNA]</scope>
    <source>
        <strain evidence="1">P6</strain>
    </source>
</reference>
<accession>A0ACC0VLV3</accession>
<evidence type="ECO:0000313" key="2">
    <source>
        <dbReference type="Proteomes" id="UP001163321"/>
    </source>
</evidence>
<proteinExistence type="predicted"/>
<keyword evidence="2" id="KW-1185">Reference proteome</keyword>
<comment type="caution">
    <text evidence="1">The sequence shown here is derived from an EMBL/GenBank/DDBJ whole genome shotgun (WGS) entry which is preliminary data.</text>
</comment>